<evidence type="ECO:0000256" key="1">
    <source>
        <dbReference type="SAM" id="MobiDB-lite"/>
    </source>
</evidence>
<gene>
    <name evidence="2" type="ORF">JCGZ_20156</name>
</gene>
<keyword evidence="3" id="KW-1185">Reference proteome</keyword>
<proteinExistence type="predicted"/>
<sequence length="168" mass="18918">MARGRAFDSDASDSVLRGGRGQGRSTRGRGGTIPPPSSGTSRAASSAQPPVPPSLLFLPLLPNFLDQQSLHLLHQPCNKLSLVAGYIYPSSRASRQIMRIIKLHLDKDGYTWDAASQEKHFIWEEAITAMLKVAWEKLCVLQYADFTYRMRKSGKKQQRMSQEIWQSW</sequence>
<name>A0A067JU73_JATCU</name>
<protein>
    <submittedName>
        <fullName evidence="2">Uncharacterized protein</fullName>
    </submittedName>
</protein>
<accession>A0A067JU73</accession>
<dbReference type="EMBL" id="KK914829">
    <property type="protein sequence ID" value="KDP27516.1"/>
    <property type="molecule type" value="Genomic_DNA"/>
</dbReference>
<feature type="region of interest" description="Disordered" evidence="1">
    <location>
        <begin position="1"/>
        <end position="50"/>
    </location>
</feature>
<evidence type="ECO:0000313" key="2">
    <source>
        <dbReference type="EMBL" id="KDP27516.1"/>
    </source>
</evidence>
<dbReference type="Proteomes" id="UP000027138">
    <property type="component" value="Unassembled WGS sequence"/>
</dbReference>
<dbReference type="AlphaFoldDB" id="A0A067JU73"/>
<evidence type="ECO:0000313" key="3">
    <source>
        <dbReference type="Proteomes" id="UP000027138"/>
    </source>
</evidence>
<dbReference type="OrthoDB" id="1305100at2759"/>
<feature type="compositionally biased region" description="Low complexity" evidence="1">
    <location>
        <begin position="38"/>
        <end position="50"/>
    </location>
</feature>
<reference evidence="2 3" key="1">
    <citation type="journal article" date="2014" name="PLoS ONE">
        <title>Global Analysis of Gene Expression Profiles in Physic Nut (Jatropha curcas L.) Seedlings Exposed to Salt Stress.</title>
        <authorList>
            <person name="Zhang L."/>
            <person name="Zhang C."/>
            <person name="Wu P."/>
            <person name="Chen Y."/>
            <person name="Li M."/>
            <person name="Jiang H."/>
            <person name="Wu G."/>
        </authorList>
    </citation>
    <scope>NUCLEOTIDE SEQUENCE [LARGE SCALE GENOMIC DNA]</scope>
    <source>
        <strain evidence="3">cv. GZQX0401</strain>
        <tissue evidence="2">Young leaves</tissue>
    </source>
</reference>
<organism evidence="2 3">
    <name type="scientific">Jatropha curcas</name>
    <name type="common">Barbados nut</name>
    <dbReference type="NCBI Taxonomy" id="180498"/>
    <lineage>
        <taxon>Eukaryota</taxon>
        <taxon>Viridiplantae</taxon>
        <taxon>Streptophyta</taxon>
        <taxon>Embryophyta</taxon>
        <taxon>Tracheophyta</taxon>
        <taxon>Spermatophyta</taxon>
        <taxon>Magnoliopsida</taxon>
        <taxon>eudicotyledons</taxon>
        <taxon>Gunneridae</taxon>
        <taxon>Pentapetalae</taxon>
        <taxon>rosids</taxon>
        <taxon>fabids</taxon>
        <taxon>Malpighiales</taxon>
        <taxon>Euphorbiaceae</taxon>
        <taxon>Crotonoideae</taxon>
        <taxon>Jatropheae</taxon>
        <taxon>Jatropha</taxon>
    </lineage>
</organism>